<keyword evidence="2" id="KW-0472">Membrane</keyword>
<evidence type="ECO:0000256" key="1">
    <source>
        <dbReference type="SAM" id="MobiDB-lite"/>
    </source>
</evidence>
<gene>
    <name evidence="3" type="ORF">GCM10020221_02750</name>
</gene>
<protein>
    <recommendedName>
        <fullName evidence="5">SGNH/GDSL hydrolase family protein</fullName>
    </recommendedName>
</protein>
<feature type="transmembrane region" description="Helical" evidence="2">
    <location>
        <begin position="12"/>
        <end position="35"/>
    </location>
</feature>
<evidence type="ECO:0008006" key="5">
    <source>
        <dbReference type="Google" id="ProtNLM"/>
    </source>
</evidence>
<name>A0ABN3WCD3_STRTU</name>
<evidence type="ECO:0000313" key="4">
    <source>
        <dbReference type="Proteomes" id="UP001501102"/>
    </source>
</evidence>
<comment type="caution">
    <text evidence="3">The sequence shown here is derived from an EMBL/GenBank/DDBJ whole genome shotgun (WGS) entry which is preliminary data.</text>
</comment>
<dbReference type="Proteomes" id="UP001501102">
    <property type="component" value="Unassembled WGS sequence"/>
</dbReference>
<reference evidence="3 4" key="1">
    <citation type="journal article" date="2019" name="Int. J. Syst. Evol. Microbiol.">
        <title>The Global Catalogue of Microorganisms (GCM) 10K type strain sequencing project: providing services to taxonomists for standard genome sequencing and annotation.</title>
        <authorList>
            <consortium name="The Broad Institute Genomics Platform"/>
            <consortium name="The Broad Institute Genome Sequencing Center for Infectious Disease"/>
            <person name="Wu L."/>
            <person name="Ma J."/>
        </authorList>
    </citation>
    <scope>NUCLEOTIDE SEQUENCE [LARGE SCALE GENOMIC DNA]</scope>
    <source>
        <strain evidence="3 4">JCM 4087</strain>
    </source>
</reference>
<evidence type="ECO:0000313" key="3">
    <source>
        <dbReference type="EMBL" id="GAA2910286.1"/>
    </source>
</evidence>
<evidence type="ECO:0000256" key="2">
    <source>
        <dbReference type="SAM" id="Phobius"/>
    </source>
</evidence>
<sequence>MSMSRARAARRIAAAAAYGGGGIGLLGGAALGLLLTEVALARRVVGGNHDTPPQADGRYGSSFVHGPGREPLVLGMLGDSTAAGKGVHRPRQTPGALLATGLAAVAERAGGPAQRGALRSAVLRLGAAGHAASVRSGPDPRRLRDHDRGQ</sequence>
<proteinExistence type="predicted"/>
<dbReference type="EMBL" id="BAAAXZ010000011">
    <property type="protein sequence ID" value="GAA2910286.1"/>
    <property type="molecule type" value="Genomic_DNA"/>
</dbReference>
<feature type="region of interest" description="Disordered" evidence="1">
    <location>
        <begin position="128"/>
        <end position="150"/>
    </location>
</feature>
<feature type="compositionally biased region" description="Basic and acidic residues" evidence="1">
    <location>
        <begin position="138"/>
        <end position="150"/>
    </location>
</feature>
<keyword evidence="2" id="KW-0812">Transmembrane</keyword>
<keyword evidence="4" id="KW-1185">Reference proteome</keyword>
<keyword evidence="2" id="KW-1133">Transmembrane helix</keyword>
<accession>A0ABN3WCD3</accession>
<organism evidence="3 4">
    <name type="scientific">Streptomyces thioluteus</name>
    <dbReference type="NCBI Taxonomy" id="66431"/>
    <lineage>
        <taxon>Bacteria</taxon>
        <taxon>Bacillati</taxon>
        <taxon>Actinomycetota</taxon>
        <taxon>Actinomycetes</taxon>
        <taxon>Kitasatosporales</taxon>
        <taxon>Streptomycetaceae</taxon>
        <taxon>Streptomyces</taxon>
    </lineage>
</organism>